<organism evidence="1">
    <name type="scientific">marine sediment metagenome</name>
    <dbReference type="NCBI Taxonomy" id="412755"/>
    <lineage>
        <taxon>unclassified sequences</taxon>
        <taxon>metagenomes</taxon>
        <taxon>ecological metagenomes</taxon>
    </lineage>
</organism>
<name>X0SR66_9ZZZZ</name>
<dbReference type="AlphaFoldDB" id="X0SR66"/>
<evidence type="ECO:0000313" key="1">
    <source>
        <dbReference type="EMBL" id="GAF77631.1"/>
    </source>
</evidence>
<reference evidence="1" key="1">
    <citation type="journal article" date="2014" name="Front. Microbiol.">
        <title>High frequency of phylogenetically diverse reductive dehalogenase-homologous genes in deep subseafloor sedimentary metagenomes.</title>
        <authorList>
            <person name="Kawai M."/>
            <person name="Futagami T."/>
            <person name="Toyoda A."/>
            <person name="Takaki Y."/>
            <person name="Nishi S."/>
            <person name="Hori S."/>
            <person name="Arai W."/>
            <person name="Tsubouchi T."/>
            <person name="Morono Y."/>
            <person name="Uchiyama I."/>
            <person name="Ito T."/>
            <person name="Fujiyama A."/>
            <person name="Inagaki F."/>
            <person name="Takami H."/>
        </authorList>
    </citation>
    <scope>NUCLEOTIDE SEQUENCE</scope>
    <source>
        <strain evidence="1">Expedition CK06-06</strain>
    </source>
</reference>
<comment type="caution">
    <text evidence="1">The sequence shown here is derived from an EMBL/GenBank/DDBJ whole genome shotgun (WGS) entry which is preliminary data.</text>
</comment>
<feature type="non-terminal residue" evidence="1">
    <location>
        <position position="1"/>
    </location>
</feature>
<dbReference type="EMBL" id="BARS01005717">
    <property type="protein sequence ID" value="GAF77631.1"/>
    <property type="molecule type" value="Genomic_DNA"/>
</dbReference>
<gene>
    <name evidence="1" type="ORF">S01H1_11217</name>
</gene>
<proteinExistence type="predicted"/>
<sequence length="35" mass="4026">DRYLGEVLGRKAAQDINSIKRDLEAIKAVLREQKK</sequence>
<accession>X0SR66</accession>
<protein>
    <submittedName>
        <fullName evidence="1">Uncharacterized protein</fullName>
    </submittedName>
</protein>